<keyword evidence="4" id="KW-1185">Reference proteome</keyword>
<evidence type="ECO:0000256" key="1">
    <source>
        <dbReference type="ARBA" id="ARBA00023152"/>
    </source>
</evidence>
<dbReference type="PROSITE" id="PS00175">
    <property type="entry name" value="PG_MUTASE"/>
    <property type="match status" value="1"/>
</dbReference>
<dbReference type="SMART" id="SM00855">
    <property type="entry name" value="PGAM"/>
    <property type="match status" value="1"/>
</dbReference>
<dbReference type="SUPFAM" id="SSF53254">
    <property type="entry name" value="Phosphoglycerate mutase-like"/>
    <property type="match status" value="1"/>
</dbReference>
<dbReference type="RefSeq" id="WP_123669500.1">
    <property type="nucleotide sequence ID" value="NZ_RJKE01000001.1"/>
</dbReference>
<evidence type="ECO:0000313" key="3">
    <source>
        <dbReference type="EMBL" id="ROO90562.1"/>
    </source>
</evidence>
<dbReference type="OrthoDB" id="5449373at2"/>
<dbReference type="GO" id="GO:0005737">
    <property type="term" value="C:cytoplasm"/>
    <property type="evidence" value="ECO:0007669"/>
    <property type="project" value="TreeGrafter"/>
</dbReference>
<keyword evidence="1" id="KW-0324">Glycolysis</keyword>
<evidence type="ECO:0000313" key="4">
    <source>
        <dbReference type="Proteomes" id="UP000272400"/>
    </source>
</evidence>
<protein>
    <submittedName>
        <fullName evidence="3">Broad specificity phosphatase PhoE</fullName>
    </submittedName>
</protein>
<dbReference type="InterPro" id="IPR013078">
    <property type="entry name" value="His_Pase_superF_clade-1"/>
</dbReference>
<dbReference type="AlphaFoldDB" id="A0A3N1DAK1"/>
<accession>A0A3N1DAK1</accession>
<name>A0A3N1DAK1_9ACTN</name>
<dbReference type="Gene3D" id="3.40.50.1240">
    <property type="entry name" value="Phosphoglycerate mutase-like"/>
    <property type="match status" value="1"/>
</dbReference>
<proteinExistence type="predicted"/>
<dbReference type="PANTHER" id="PTHR48100">
    <property type="entry name" value="BROAD-SPECIFICITY PHOSPHATASE YOR283W-RELATED"/>
    <property type="match status" value="1"/>
</dbReference>
<dbReference type="CDD" id="cd07067">
    <property type="entry name" value="HP_PGM_like"/>
    <property type="match status" value="1"/>
</dbReference>
<reference evidence="3 4" key="1">
    <citation type="submission" date="2018-11" db="EMBL/GenBank/DDBJ databases">
        <title>Sequencing the genomes of 1000 actinobacteria strains.</title>
        <authorList>
            <person name="Klenk H.-P."/>
        </authorList>
    </citation>
    <scope>NUCLEOTIDE SEQUENCE [LARGE SCALE GENOMIC DNA]</scope>
    <source>
        <strain evidence="3 4">DSM 44254</strain>
    </source>
</reference>
<gene>
    <name evidence="3" type="ORF">EDD29_8293</name>
</gene>
<keyword evidence="2" id="KW-0413">Isomerase</keyword>
<sequence length="232" mass="25202">MVDARRVWLIRHGESESNAGLPTNGPGAAPLTPLGREQAALAAAAFAEPPELIVSSTFVRARQTAEDTVARFPATPYEEWPVQEFTYLGRLHAPRTTNAQRQPDITAYWERMDPEYRHGGDGESYVALIARVHALLDRLAALPGDGLVAVFTHGLFMKAVIWTLAMGREAAPDVAQMRAFRRFVGSCDVPNCSITELWRPHGPYGFRLVGGGTTHLAGASRPLESGSPASLD</sequence>
<dbReference type="EMBL" id="RJKE01000001">
    <property type="protein sequence ID" value="ROO90562.1"/>
    <property type="molecule type" value="Genomic_DNA"/>
</dbReference>
<dbReference type="InterPro" id="IPR029033">
    <property type="entry name" value="His_PPase_superfam"/>
</dbReference>
<dbReference type="InterPro" id="IPR001345">
    <property type="entry name" value="PG/BPGM_mutase_AS"/>
</dbReference>
<dbReference type="GO" id="GO:0016791">
    <property type="term" value="F:phosphatase activity"/>
    <property type="evidence" value="ECO:0007669"/>
    <property type="project" value="TreeGrafter"/>
</dbReference>
<dbReference type="InterPro" id="IPR050275">
    <property type="entry name" value="PGM_Phosphatase"/>
</dbReference>
<dbReference type="PANTHER" id="PTHR48100:SF1">
    <property type="entry name" value="HISTIDINE PHOSPHATASE FAMILY PROTEIN-RELATED"/>
    <property type="match status" value="1"/>
</dbReference>
<dbReference type="Pfam" id="PF00300">
    <property type="entry name" value="His_Phos_1"/>
    <property type="match status" value="1"/>
</dbReference>
<organism evidence="3 4">
    <name type="scientific">Actinocorallia herbida</name>
    <dbReference type="NCBI Taxonomy" id="58109"/>
    <lineage>
        <taxon>Bacteria</taxon>
        <taxon>Bacillati</taxon>
        <taxon>Actinomycetota</taxon>
        <taxon>Actinomycetes</taxon>
        <taxon>Streptosporangiales</taxon>
        <taxon>Thermomonosporaceae</taxon>
        <taxon>Actinocorallia</taxon>
    </lineage>
</organism>
<evidence type="ECO:0000256" key="2">
    <source>
        <dbReference type="ARBA" id="ARBA00023235"/>
    </source>
</evidence>
<comment type="caution">
    <text evidence="3">The sequence shown here is derived from an EMBL/GenBank/DDBJ whole genome shotgun (WGS) entry which is preliminary data.</text>
</comment>
<dbReference type="Proteomes" id="UP000272400">
    <property type="component" value="Unassembled WGS sequence"/>
</dbReference>